<evidence type="ECO:0000256" key="1">
    <source>
        <dbReference type="ARBA" id="ARBA00022801"/>
    </source>
</evidence>
<dbReference type="EMBL" id="LWCI01000131">
    <property type="protein sequence ID" value="KZS60143.1"/>
    <property type="molecule type" value="Genomic_DNA"/>
</dbReference>
<accession>A0A163Y724</accession>
<dbReference type="PANTHER" id="PTHR48081">
    <property type="entry name" value="AB HYDROLASE SUPERFAMILY PROTEIN C4A8.06C"/>
    <property type="match status" value="1"/>
</dbReference>
<keyword evidence="4" id="KW-1185">Reference proteome</keyword>
<reference evidence="4" key="1">
    <citation type="submission" date="2016-04" db="EMBL/GenBank/DDBJ databases">
        <authorList>
            <person name="Strapagiel D."/>
            <person name="Borowka P."/>
            <person name="Marciniak B."/>
            <person name="Bakula Z."/>
            <person name="Van Ingen J."/>
            <person name="Safianowska A."/>
            <person name="Dziadek J."/>
            <person name="Jagielski T."/>
        </authorList>
    </citation>
    <scope>NUCLEOTIDE SEQUENCE [LARGE SCALE GENOMIC DNA]</scope>
    <source>
        <strain evidence="4">1010001458</strain>
    </source>
</reference>
<proteinExistence type="predicted"/>
<dbReference type="Pfam" id="PF07859">
    <property type="entry name" value="Abhydrolase_3"/>
    <property type="match status" value="1"/>
</dbReference>
<dbReference type="Proteomes" id="UP000077342">
    <property type="component" value="Unassembled WGS sequence"/>
</dbReference>
<name>A0A163Y724_9MYCO</name>
<dbReference type="InterPro" id="IPR029058">
    <property type="entry name" value="AB_hydrolase_fold"/>
</dbReference>
<sequence>MGLQIDQEVLAELALLNTGGTKSEPTPVGDVATRRANSKRTVDQLMATRPPITGVALQHHAVDTDDGATMTLHWYHATTEQPPGSAVLYLHGGGMIFGMRELGGLYDWLARRYVADSGVPMLLVDYRTAPESAHPVPLHDCFAALEWLHGHTGELGVDPARVAVMGDSAGGGLAAAVCLMARDRGGPAIAQQLLVYPMLDDRTALPDPELVPFLTWTYDDNITGWQALLGQSAGADGISSYAAPARASDVSRLPATYIDVGDLDIFRDEDVAYARRLAAAGVPAELHVHPGCPHAFEGMAPNAAVSRRVIADRVRRLQTI</sequence>
<dbReference type="Gene3D" id="3.40.50.1820">
    <property type="entry name" value="alpha/beta hydrolase"/>
    <property type="match status" value="1"/>
</dbReference>
<evidence type="ECO:0000313" key="3">
    <source>
        <dbReference type="EMBL" id="KZS60143.1"/>
    </source>
</evidence>
<comment type="caution">
    <text evidence="3">The sequence shown here is derived from an EMBL/GenBank/DDBJ whole genome shotgun (WGS) entry which is preliminary data.</text>
</comment>
<evidence type="ECO:0000259" key="2">
    <source>
        <dbReference type="Pfam" id="PF07859"/>
    </source>
</evidence>
<dbReference type="AlphaFoldDB" id="A0A163Y724"/>
<dbReference type="SUPFAM" id="SSF53474">
    <property type="entry name" value="alpha/beta-Hydrolases"/>
    <property type="match status" value="1"/>
</dbReference>
<feature type="domain" description="Alpha/beta hydrolase fold-3" evidence="2">
    <location>
        <begin position="87"/>
        <end position="296"/>
    </location>
</feature>
<protein>
    <submittedName>
        <fullName evidence="3">Alpha/beta hydrolase</fullName>
    </submittedName>
</protein>
<organism evidence="3 4">
    <name type="scientific">Mycobacterium ostraviense</name>
    <dbReference type="NCBI Taxonomy" id="2738409"/>
    <lineage>
        <taxon>Bacteria</taxon>
        <taxon>Bacillati</taxon>
        <taxon>Actinomycetota</taxon>
        <taxon>Actinomycetes</taxon>
        <taxon>Mycobacteriales</taxon>
        <taxon>Mycobacteriaceae</taxon>
        <taxon>Mycobacterium</taxon>
    </lineage>
</organism>
<gene>
    <name evidence="3" type="ORF">A4G28_21420</name>
</gene>
<dbReference type="RefSeq" id="WP_075511979.1">
    <property type="nucleotide sequence ID" value="NZ_CP089224.1"/>
</dbReference>
<dbReference type="GO" id="GO:0016787">
    <property type="term" value="F:hydrolase activity"/>
    <property type="evidence" value="ECO:0007669"/>
    <property type="project" value="UniProtKB-KW"/>
</dbReference>
<dbReference type="PANTHER" id="PTHR48081:SF8">
    <property type="entry name" value="ALPHA_BETA HYDROLASE FOLD-3 DOMAIN-CONTAINING PROTEIN-RELATED"/>
    <property type="match status" value="1"/>
</dbReference>
<dbReference type="InterPro" id="IPR013094">
    <property type="entry name" value="AB_hydrolase_3"/>
</dbReference>
<keyword evidence="1 3" id="KW-0378">Hydrolase</keyword>
<evidence type="ECO:0000313" key="4">
    <source>
        <dbReference type="Proteomes" id="UP000077342"/>
    </source>
</evidence>
<dbReference type="InterPro" id="IPR050300">
    <property type="entry name" value="GDXG_lipolytic_enzyme"/>
</dbReference>